<keyword evidence="8 11" id="KW-1133">Transmembrane helix</keyword>
<dbReference type="PROSITE" id="PS50929">
    <property type="entry name" value="ABC_TM1F"/>
    <property type="match status" value="1"/>
</dbReference>
<keyword evidence="5" id="KW-0547">Nucleotide-binding</keyword>
<gene>
    <name evidence="14" type="ORF">SASC598J21_021570</name>
</gene>
<dbReference type="Pfam" id="PF00664">
    <property type="entry name" value="ABC_membrane"/>
    <property type="match status" value="1"/>
</dbReference>
<protein>
    <submittedName>
        <fullName evidence="14">ABC-type multidrug transport system, ATPase and permease component</fullName>
    </submittedName>
</protein>
<evidence type="ECO:0000256" key="8">
    <source>
        <dbReference type="ARBA" id="ARBA00022989"/>
    </source>
</evidence>
<evidence type="ECO:0000256" key="9">
    <source>
        <dbReference type="ARBA" id="ARBA00023055"/>
    </source>
</evidence>
<dbReference type="GO" id="GO:0005524">
    <property type="term" value="F:ATP binding"/>
    <property type="evidence" value="ECO:0007669"/>
    <property type="project" value="UniProtKB-KW"/>
</dbReference>
<dbReference type="PANTHER" id="PTHR43394">
    <property type="entry name" value="ATP-DEPENDENT PERMEASE MDL1, MITOCHONDRIAL"/>
    <property type="match status" value="1"/>
</dbReference>
<dbReference type="SMART" id="SM00382">
    <property type="entry name" value="AAA"/>
    <property type="match status" value="1"/>
</dbReference>
<dbReference type="InterPro" id="IPR039421">
    <property type="entry name" value="Type_1_exporter"/>
</dbReference>
<evidence type="ECO:0000259" key="13">
    <source>
        <dbReference type="PROSITE" id="PS50929"/>
    </source>
</evidence>
<dbReference type="InterPro" id="IPR017871">
    <property type="entry name" value="ABC_transporter-like_CS"/>
</dbReference>
<feature type="transmembrane region" description="Helical" evidence="11">
    <location>
        <begin position="170"/>
        <end position="188"/>
    </location>
</feature>
<dbReference type="InterPro" id="IPR027417">
    <property type="entry name" value="P-loop_NTPase"/>
</dbReference>
<dbReference type="CDD" id="cd03251">
    <property type="entry name" value="ABCC_MsbA"/>
    <property type="match status" value="1"/>
</dbReference>
<feature type="domain" description="ABC transporter" evidence="12">
    <location>
        <begin position="345"/>
        <end position="580"/>
    </location>
</feature>
<dbReference type="SUPFAM" id="SSF52540">
    <property type="entry name" value="P-loop containing nucleoside triphosphate hydrolases"/>
    <property type="match status" value="1"/>
</dbReference>
<evidence type="ECO:0000256" key="2">
    <source>
        <dbReference type="ARBA" id="ARBA00022448"/>
    </source>
</evidence>
<evidence type="ECO:0000256" key="11">
    <source>
        <dbReference type="SAM" id="Phobius"/>
    </source>
</evidence>
<dbReference type="InterPro" id="IPR036640">
    <property type="entry name" value="ABC1_TM_sf"/>
</dbReference>
<evidence type="ECO:0000256" key="1">
    <source>
        <dbReference type="ARBA" id="ARBA00004651"/>
    </source>
</evidence>
<accession>A0A074VXQ0</accession>
<dbReference type="Pfam" id="PF00005">
    <property type="entry name" value="ABC_tran"/>
    <property type="match status" value="1"/>
</dbReference>
<evidence type="ECO:0000256" key="4">
    <source>
        <dbReference type="ARBA" id="ARBA00022692"/>
    </source>
</evidence>
<feature type="transmembrane region" description="Helical" evidence="11">
    <location>
        <begin position="69"/>
        <end position="87"/>
    </location>
</feature>
<name>A0A074VXQ0_9NEIS</name>
<dbReference type="GO" id="GO:0015421">
    <property type="term" value="F:ABC-type oligopeptide transporter activity"/>
    <property type="evidence" value="ECO:0007669"/>
    <property type="project" value="TreeGrafter"/>
</dbReference>
<comment type="caution">
    <text evidence="14">The sequence shown here is derived from an EMBL/GenBank/DDBJ whole genome shotgun (WGS) entry which is preliminary data.</text>
</comment>
<keyword evidence="6" id="KW-0067">ATP-binding</keyword>
<dbReference type="EMBL" id="AVQL01000455">
    <property type="protein sequence ID" value="KEQ00044.1"/>
    <property type="molecule type" value="Genomic_DNA"/>
</dbReference>
<keyword evidence="4 11" id="KW-0812">Transmembrane</keyword>
<dbReference type="FunFam" id="3.40.50.300:FF:000218">
    <property type="entry name" value="Multidrug ABC transporter ATP-binding protein"/>
    <property type="match status" value="1"/>
</dbReference>
<feature type="transmembrane region" description="Helical" evidence="11">
    <location>
        <begin position="137"/>
        <end position="164"/>
    </location>
</feature>
<dbReference type="GO" id="GO:0016887">
    <property type="term" value="F:ATP hydrolysis activity"/>
    <property type="evidence" value="ECO:0007669"/>
    <property type="project" value="InterPro"/>
</dbReference>
<feature type="domain" description="ABC transmembrane type-1" evidence="13">
    <location>
        <begin position="31"/>
        <end position="313"/>
    </location>
</feature>
<keyword evidence="3" id="KW-1003">Cell membrane</keyword>
<evidence type="ECO:0000313" key="15">
    <source>
        <dbReference type="Proteomes" id="UP000027644"/>
    </source>
</evidence>
<dbReference type="PANTHER" id="PTHR43394:SF1">
    <property type="entry name" value="ATP-BINDING CASSETTE SUB-FAMILY B MEMBER 10, MITOCHONDRIAL"/>
    <property type="match status" value="1"/>
</dbReference>
<proteinExistence type="predicted"/>
<dbReference type="InterPro" id="IPR011527">
    <property type="entry name" value="ABC1_TM_dom"/>
</dbReference>
<feature type="transmembrane region" description="Helical" evidence="11">
    <location>
        <begin position="250"/>
        <end position="274"/>
    </location>
</feature>
<dbReference type="CDD" id="cd18552">
    <property type="entry name" value="ABC_6TM_MsbA_like"/>
    <property type="match status" value="1"/>
</dbReference>
<dbReference type="GO" id="GO:0034040">
    <property type="term" value="F:ATPase-coupled lipid transmembrane transporter activity"/>
    <property type="evidence" value="ECO:0007669"/>
    <property type="project" value="InterPro"/>
</dbReference>
<dbReference type="InterPro" id="IPR003593">
    <property type="entry name" value="AAA+_ATPase"/>
</dbReference>
<evidence type="ECO:0000256" key="6">
    <source>
        <dbReference type="ARBA" id="ARBA00022840"/>
    </source>
</evidence>
<evidence type="ECO:0000256" key="10">
    <source>
        <dbReference type="ARBA" id="ARBA00023136"/>
    </source>
</evidence>
<dbReference type="Gene3D" id="1.20.1560.10">
    <property type="entry name" value="ABC transporter type 1, transmembrane domain"/>
    <property type="match status" value="1"/>
</dbReference>
<dbReference type="InterPro" id="IPR011917">
    <property type="entry name" value="ABC_transpr_lipidA"/>
</dbReference>
<feature type="transmembrane region" description="Helical" evidence="11">
    <location>
        <begin position="26"/>
        <end position="49"/>
    </location>
</feature>
<keyword evidence="9" id="KW-0445">Lipid transport</keyword>
<evidence type="ECO:0000256" key="7">
    <source>
        <dbReference type="ARBA" id="ARBA00022967"/>
    </source>
</evidence>
<evidence type="ECO:0000313" key="14">
    <source>
        <dbReference type="EMBL" id="KEQ00044.1"/>
    </source>
</evidence>
<dbReference type="GO" id="GO:0005886">
    <property type="term" value="C:plasma membrane"/>
    <property type="evidence" value="ECO:0007669"/>
    <property type="project" value="UniProtKB-SubCell"/>
</dbReference>
<dbReference type="NCBIfam" id="TIGR02203">
    <property type="entry name" value="MsbA_lipidA"/>
    <property type="match status" value="1"/>
</dbReference>
<comment type="subcellular location">
    <subcellularLocation>
        <location evidence="1">Cell membrane</location>
        <topology evidence="1">Multi-pass membrane protein</topology>
    </subcellularLocation>
</comment>
<dbReference type="Gene3D" id="3.40.50.300">
    <property type="entry name" value="P-loop containing nucleotide triphosphate hydrolases"/>
    <property type="match status" value="1"/>
</dbReference>
<reference evidence="14 15" key="1">
    <citation type="journal article" date="2014" name="PLoS Genet.">
        <title>Hidden diversity in honey bee gut symbionts detected by single-cell genomics.</title>
        <authorList>
            <person name="Engel P."/>
            <person name="Stepanauskas R."/>
            <person name="Moran N."/>
        </authorList>
    </citation>
    <scope>NUCLEOTIDE SEQUENCE [LARGE SCALE GENOMIC DNA]</scope>
    <source>
        <strain evidence="14 15">SCGC AB-598-J21</strain>
    </source>
</reference>
<keyword evidence="10 11" id="KW-0472">Membrane</keyword>
<dbReference type="Proteomes" id="UP000027644">
    <property type="component" value="Unassembled WGS sequence"/>
</dbReference>
<evidence type="ECO:0000256" key="5">
    <source>
        <dbReference type="ARBA" id="ARBA00022741"/>
    </source>
</evidence>
<dbReference type="PROSITE" id="PS50893">
    <property type="entry name" value="ABC_TRANSPORTER_2"/>
    <property type="match status" value="1"/>
</dbReference>
<sequence length="595" mass="66239">MKKSKKADAFSPHNLYKRLFPYMRGLVKYFFISVLAMVVVGVTGPLFAYLLKPIIDNGFVDKNIEAMKWVPFEIIGLFIFRGVANYINEYTSAYISNQMVQVIQRDLFAKMMMLPVSYYQENSRGRMMSRITNDAKGITAAGFDVITVFAKDGVTVLGLLIWLFYLDWQLTLITFVTIPLIAWCVRVINKRIRRLVTKSQNDLGQVMQILSESIDGTRVVRIYGGEQYEQSRLEKTNKALRSLAVRRQSYTSIGSAVTQLLIATSLSIILYVAAKRASHAGFTAGDFMSFLSAMLMMFDPLKRITNMSSVLQAGLMAADSVFHFLDEPEEKNQGKKQLTAPIGDIVFQNVTLRYQHADKNAIDHLNLTIKQGSVVALVGESGCGKTSTVNLIPRFYDTTSGHVSIGGINVDDFELKNLRSKMALVSQDVVLFNDTIANNIAYGSPHATEADIIQAAKAANAWSFISNMPEGLKTEVGDQGMKLSGGQRQRLAIARALLKDAPILILDEATSALDTESERLVQSALETLMKNRTTIVIAHRLSTIENADNIVVMHQGKIVEQGKHADLLAKNGRYAFLHRMQFGENRNSAEDKSLN</sequence>
<organism evidence="14 15">
    <name type="scientific">Snodgrassella alvi SCGC AB-598-J21</name>
    <dbReference type="NCBI Taxonomy" id="1385367"/>
    <lineage>
        <taxon>Bacteria</taxon>
        <taxon>Pseudomonadati</taxon>
        <taxon>Pseudomonadota</taxon>
        <taxon>Betaproteobacteria</taxon>
        <taxon>Neisseriales</taxon>
        <taxon>Neisseriaceae</taxon>
        <taxon>Snodgrassella</taxon>
    </lineage>
</organism>
<dbReference type="SUPFAM" id="SSF90123">
    <property type="entry name" value="ABC transporter transmembrane region"/>
    <property type="match status" value="1"/>
</dbReference>
<dbReference type="PROSITE" id="PS00211">
    <property type="entry name" value="ABC_TRANSPORTER_1"/>
    <property type="match status" value="1"/>
</dbReference>
<keyword evidence="2" id="KW-0813">Transport</keyword>
<keyword evidence="7" id="KW-1278">Translocase</keyword>
<evidence type="ECO:0000259" key="12">
    <source>
        <dbReference type="PROSITE" id="PS50893"/>
    </source>
</evidence>
<dbReference type="AlphaFoldDB" id="A0A074VXQ0"/>
<dbReference type="InterPro" id="IPR003439">
    <property type="entry name" value="ABC_transporter-like_ATP-bd"/>
</dbReference>
<evidence type="ECO:0000256" key="3">
    <source>
        <dbReference type="ARBA" id="ARBA00022475"/>
    </source>
</evidence>